<feature type="transmembrane region" description="Helical" evidence="9">
    <location>
        <begin position="91"/>
        <end position="114"/>
    </location>
</feature>
<evidence type="ECO:0000313" key="11">
    <source>
        <dbReference type="EMBL" id="TCJ15976.1"/>
    </source>
</evidence>
<dbReference type="AlphaFoldDB" id="A0A4R1BFK5"/>
<evidence type="ECO:0000313" key="12">
    <source>
        <dbReference type="Proteomes" id="UP000295443"/>
    </source>
</evidence>
<evidence type="ECO:0000256" key="9">
    <source>
        <dbReference type="RuleBase" id="RU369079"/>
    </source>
</evidence>
<feature type="domain" description="Tripartite ATP-independent periplasmic transporters DctQ component" evidence="10">
    <location>
        <begin position="31"/>
        <end position="160"/>
    </location>
</feature>
<dbReference type="EMBL" id="SJZB01000021">
    <property type="protein sequence ID" value="TCJ15976.1"/>
    <property type="molecule type" value="Genomic_DNA"/>
</dbReference>
<sequence length="179" mass="19420">MRALLRLSGLIDALNERVGRLAMWLVLAAVVVSAGNAVFRKALNMSSNAWLEIQWYMFAAIFLFGAGYTLKHNGHVRIDILYGRLAARTRAWVDLVGGLLFLLPTALLIAWLGWTGFAESYAIGETSPDAGGLLRWPVRLAIPLGFGLLALQGISETIKRAAFLAGKAPLADEAPEETV</sequence>
<feature type="transmembrane region" description="Helical" evidence="9">
    <location>
        <begin position="53"/>
        <end position="70"/>
    </location>
</feature>
<evidence type="ECO:0000256" key="1">
    <source>
        <dbReference type="ARBA" id="ARBA00004429"/>
    </source>
</evidence>
<gene>
    <name evidence="11" type="ORF">EZJ19_05815</name>
</gene>
<evidence type="ECO:0000259" key="10">
    <source>
        <dbReference type="Pfam" id="PF04290"/>
    </source>
</evidence>
<comment type="subunit">
    <text evidence="9">The complex comprises the extracytoplasmic solute receptor protein and the two transmembrane proteins.</text>
</comment>
<evidence type="ECO:0000256" key="2">
    <source>
        <dbReference type="ARBA" id="ARBA00022448"/>
    </source>
</evidence>
<keyword evidence="2 9" id="KW-0813">Transport</keyword>
<name>A0A4R1BFK5_9PROT</name>
<dbReference type="PANTHER" id="PTHR35011:SF4">
    <property type="entry name" value="SLL1102 PROTEIN"/>
    <property type="match status" value="1"/>
</dbReference>
<reference evidence="11 12" key="1">
    <citation type="submission" date="2019-03" db="EMBL/GenBank/DDBJ databases">
        <title>Genome sequence of Thiobacillaceae bacterium LSR1, a sulfur-oxidizing bacterium isolated from freshwater sediment.</title>
        <authorList>
            <person name="Li S."/>
        </authorList>
    </citation>
    <scope>NUCLEOTIDE SEQUENCE [LARGE SCALE GENOMIC DNA]</scope>
    <source>
        <strain evidence="11 12">LSR1</strain>
    </source>
</reference>
<keyword evidence="6 9" id="KW-1133">Transmembrane helix</keyword>
<dbReference type="Proteomes" id="UP000295443">
    <property type="component" value="Unassembled WGS sequence"/>
</dbReference>
<feature type="transmembrane region" description="Helical" evidence="9">
    <location>
        <begin position="134"/>
        <end position="151"/>
    </location>
</feature>
<proteinExistence type="inferred from homology"/>
<comment type="function">
    <text evidence="9">Part of the tripartite ATP-independent periplasmic (TRAP) transport system.</text>
</comment>
<keyword evidence="7 9" id="KW-0472">Membrane</keyword>
<dbReference type="Pfam" id="PF04290">
    <property type="entry name" value="DctQ"/>
    <property type="match status" value="1"/>
</dbReference>
<comment type="similarity">
    <text evidence="8 9">Belongs to the TRAP transporter small permease family.</text>
</comment>
<comment type="subcellular location">
    <subcellularLocation>
        <location evidence="1 9">Cell inner membrane</location>
        <topology evidence="1 9">Multi-pass membrane protein</topology>
    </subcellularLocation>
</comment>
<keyword evidence="4 9" id="KW-0997">Cell inner membrane</keyword>
<dbReference type="PANTHER" id="PTHR35011">
    <property type="entry name" value="2,3-DIKETO-L-GULONATE TRAP TRANSPORTER SMALL PERMEASE PROTEIN YIAM"/>
    <property type="match status" value="1"/>
</dbReference>
<dbReference type="GO" id="GO:0022857">
    <property type="term" value="F:transmembrane transporter activity"/>
    <property type="evidence" value="ECO:0007669"/>
    <property type="project" value="UniProtKB-UniRule"/>
</dbReference>
<comment type="caution">
    <text evidence="11">The sequence shown here is derived from an EMBL/GenBank/DDBJ whole genome shotgun (WGS) entry which is preliminary data.</text>
</comment>
<dbReference type="GO" id="GO:0005886">
    <property type="term" value="C:plasma membrane"/>
    <property type="evidence" value="ECO:0007669"/>
    <property type="project" value="UniProtKB-SubCell"/>
</dbReference>
<dbReference type="OrthoDB" id="9795655at2"/>
<evidence type="ECO:0000256" key="4">
    <source>
        <dbReference type="ARBA" id="ARBA00022519"/>
    </source>
</evidence>
<protein>
    <recommendedName>
        <fullName evidence="9">TRAP transporter small permease protein</fullName>
    </recommendedName>
</protein>
<evidence type="ECO:0000256" key="8">
    <source>
        <dbReference type="ARBA" id="ARBA00038436"/>
    </source>
</evidence>
<organism evidence="11 12">
    <name type="scientific">Parasulfuritortus cantonensis</name>
    <dbReference type="NCBI Taxonomy" id="2528202"/>
    <lineage>
        <taxon>Bacteria</taxon>
        <taxon>Pseudomonadati</taxon>
        <taxon>Pseudomonadota</taxon>
        <taxon>Betaproteobacteria</taxon>
        <taxon>Nitrosomonadales</taxon>
        <taxon>Thiobacillaceae</taxon>
        <taxon>Parasulfuritortus</taxon>
    </lineage>
</organism>
<keyword evidence="5 9" id="KW-0812">Transmembrane</keyword>
<dbReference type="InterPro" id="IPR055348">
    <property type="entry name" value="DctQ"/>
</dbReference>
<evidence type="ECO:0000256" key="7">
    <source>
        <dbReference type="ARBA" id="ARBA00023136"/>
    </source>
</evidence>
<keyword evidence="12" id="KW-1185">Reference proteome</keyword>
<evidence type="ECO:0000256" key="3">
    <source>
        <dbReference type="ARBA" id="ARBA00022475"/>
    </source>
</evidence>
<dbReference type="InterPro" id="IPR007387">
    <property type="entry name" value="TRAP_DctQ"/>
</dbReference>
<evidence type="ECO:0000256" key="5">
    <source>
        <dbReference type="ARBA" id="ARBA00022692"/>
    </source>
</evidence>
<dbReference type="RefSeq" id="WP_131445419.1">
    <property type="nucleotide sequence ID" value="NZ_SJZB01000021.1"/>
</dbReference>
<evidence type="ECO:0000256" key="6">
    <source>
        <dbReference type="ARBA" id="ARBA00022989"/>
    </source>
</evidence>
<feature type="transmembrane region" description="Helical" evidence="9">
    <location>
        <begin position="21"/>
        <end position="39"/>
    </location>
</feature>
<keyword evidence="3" id="KW-1003">Cell membrane</keyword>
<accession>A0A4R1BFK5</accession>